<dbReference type="EMBL" id="BGZK01001371">
    <property type="protein sequence ID" value="GBP78500.1"/>
    <property type="molecule type" value="Genomic_DNA"/>
</dbReference>
<sequence length="111" mass="11799">MNVTRLVVNAPRRRAGGGRRAADRGQRRRGYLRSAGAFSVNRPPSACGPCHVVGSTTAVKPPPAGPGAETMELNRTHDTSAPPAGRAPPLRPTHPLIHPGFTPRRLRDKAS</sequence>
<comment type="caution">
    <text evidence="2">The sequence shown here is derived from an EMBL/GenBank/DDBJ whole genome shotgun (WGS) entry which is preliminary data.</text>
</comment>
<accession>A0A4C1YTI7</accession>
<dbReference type="Proteomes" id="UP000299102">
    <property type="component" value="Unassembled WGS sequence"/>
</dbReference>
<feature type="region of interest" description="Disordered" evidence="1">
    <location>
        <begin position="1"/>
        <end position="29"/>
    </location>
</feature>
<gene>
    <name evidence="2" type="ORF">EVAR_67254_1</name>
</gene>
<organism evidence="2 3">
    <name type="scientific">Eumeta variegata</name>
    <name type="common">Bagworm moth</name>
    <name type="synonym">Eumeta japonica</name>
    <dbReference type="NCBI Taxonomy" id="151549"/>
    <lineage>
        <taxon>Eukaryota</taxon>
        <taxon>Metazoa</taxon>
        <taxon>Ecdysozoa</taxon>
        <taxon>Arthropoda</taxon>
        <taxon>Hexapoda</taxon>
        <taxon>Insecta</taxon>
        <taxon>Pterygota</taxon>
        <taxon>Neoptera</taxon>
        <taxon>Endopterygota</taxon>
        <taxon>Lepidoptera</taxon>
        <taxon>Glossata</taxon>
        <taxon>Ditrysia</taxon>
        <taxon>Tineoidea</taxon>
        <taxon>Psychidae</taxon>
        <taxon>Oiketicinae</taxon>
        <taxon>Eumeta</taxon>
    </lineage>
</organism>
<evidence type="ECO:0000313" key="2">
    <source>
        <dbReference type="EMBL" id="GBP78500.1"/>
    </source>
</evidence>
<proteinExistence type="predicted"/>
<evidence type="ECO:0000313" key="3">
    <source>
        <dbReference type="Proteomes" id="UP000299102"/>
    </source>
</evidence>
<protein>
    <submittedName>
        <fullName evidence="2">Uncharacterized protein</fullName>
    </submittedName>
</protein>
<keyword evidence="3" id="KW-1185">Reference proteome</keyword>
<feature type="region of interest" description="Disordered" evidence="1">
    <location>
        <begin position="56"/>
        <end position="111"/>
    </location>
</feature>
<dbReference type="AlphaFoldDB" id="A0A4C1YTI7"/>
<evidence type="ECO:0000256" key="1">
    <source>
        <dbReference type="SAM" id="MobiDB-lite"/>
    </source>
</evidence>
<name>A0A4C1YTI7_EUMVA</name>
<reference evidence="2 3" key="1">
    <citation type="journal article" date="2019" name="Commun. Biol.">
        <title>The bagworm genome reveals a unique fibroin gene that provides high tensile strength.</title>
        <authorList>
            <person name="Kono N."/>
            <person name="Nakamura H."/>
            <person name="Ohtoshi R."/>
            <person name="Tomita M."/>
            <person name="Numata K."/>
            <person name="Arakawa K."/>
        </authorList>
    </citation>
    <scope>NUCLEOTIDE SEQUENCE [LARGE SCALE GENOMIC DNA]</scope>
</reference>